<reference evidence="3 4" key="1">
    <citation type="submission" date="2018-04" db="EMBL/GenBank/DDBJ databases">
        <title>The genome of golden apple snail Pomacea canaliculata provides insight into stress tolerance and invasive adaptation.</title>
        <authorList>
            <person name="Liu C."/>
            <person name="Liu B."/>
            <person name="Ren Y."/>
            <person name="Zhang Y."/>
            <person name="Wang H."/>
            <person name="Li S."/>
            <person name="Jiang F."/>
            <person name="Yin L."/>
            <person name="Zhang G."/>
            <person name="Qian W."/>
            <person name="Fan W."/>
        </authorList>
    </citation>
    <scope>NUCLEOTIDE SEQUENCE [LARGE SCALE GENOMIC DNA]</scope>
    <source>
        <strain evidence="3">SZHN2017</strain>
        <tissue evidence="3">Muscle</tissue>
    </source>
</reference>
<dbReference type="OrthoDB" id="189997at2759"/>
<feature type="compositionally biased region" description="Polar residues" evidence="1">
    <location>
        <begin position="562"/>
        <end position="571"/>
    </location>
</feature>
<dbReference type="Proteomes" id="UP000245119">
    <property type="component" value="Linkage Group LG4"/>
</dbReference>
<feature type="region of interest" description="Disordered" evidence="1">
    <location>
        <begin position="486"/>
        <end position="571"/>
    </location>
</feature>
<evidence type="ECO:0000256" key="1">
    <source>
        <dbReference type="SAM" id="MobiDB-lite"/>
    </source>
</evidence>
<feature type="compositionally biased region" description="Acidic residues" evidence="1">
    <location>
        <begin position="510"/>
        <end position="520"/>
    </location>
</feature>
<keyword evidence="4" id="KW-1185">Reference proteome</keyword>
<dbReference type="Gene3D" id="1.10.10.2120">
    <property type="match status" value="1"/>
</dbReference>
<dbReference type="NCBIfam" id="NF040521">
    <property type="entry name" value="C45_proenzyme"/>
    <property type="match status" value="1"/>
</dbReference>
<gene>
    <name evidence="3" type="ORF">C0Q70_08280</name>
</gene>
<evidence type="ECO:0000313" key="4">
    <source>
        <dbReference type="Proteomes" id="UP000245119"/>
    </source>
</evidence>
<dbReference type="PANTHER" id="PTHR34180">
    <property type="entry name" value="PEPTIDASE C45"/>
    <property type="match status" value="1"/>
</dbReference>
<dbReference type="AlphaFoldDB" id="A0A2T7PHD3"/>
<dbReference type="STRING" id="400727.A0A2T7PHD3"/>
<feature type="domain" description="Peptidase C45 hydrolase" evidence="2">
    <location>
        <begin position="140"/>
        <end position="380"/>
    </location>
</feature>
<dbReference type="InterPro" id="IPR047794">
    <property type="entry name" value="C45_proenzyme-like"/>
</dbReference>
<accession>A0A2T7PHD3</accession>
<sequence length="571" mass="63132">MDAQKQKRLQRLPVLHVKGNHFDVGYVTGSTFAEHIRLYMCGDVESAKIVQTFYDSPDGRQLCDILRKKGEDNFPQYIAEIRGLAAGAGVSYEKMFLHNIAYDIASTYVRPDIAQSLSLHSVKAEPVHHILDHCSTILLNQPGIKVMGHNEDGSEVLHRYAYMVSAQIYDPDFPPIFPCKQNISENKEDKSEGASMGSTDEFTAYCYPGLLPGVAFSFNGHGLVFGINYQYVDIAPLGTPHLFIMRSLLSASSIEECHHLLENKNRGGGNLGFSVNIADVKNQDTMWSAEVQPGVNNNTVHIHPVPEGIPNSSEKKGYYFQANSFQHLPNSKLSSRLKSPLARLARAAEMSPFLTKQDVLQALGDTKNQDTPIFRSIRQQDLCDTAATGWRGAESLRKRDTPESVPSLLAQLKDSQPLLALELRTNFGAPGQAEPELAEVLCQSCEARASSQRTRGSKSRPAVDVTEDEFVPVVEQMVMDPFLIPDDVLDPKRKRSAGKKTRRREKKQSEEEDGSGDWDDEARVVGVEIGPTPTPTLRPEAPPLSQEHSNAEGQPDPMCEQGGSSSRHLLP</sequence>
<dbReference type="Gene3D" id="3.60.60.10">
    <property type="entry name" value="Penicillin V Acylase, Chain A"/>
    <property type="match status" value="1"/>
</dbReference>
<organism evidence="3 4">
    <name type="scientific">Pomacea canaliculata</name>
    <name type="common">Golden apple snail</name>
    <dbReference type="NCBI Taxonomy" id="400727"/>
    <lineage>
        <taxon>Eukaryota</taxon>
        <taxon>Metazoa</taxon>
        <taxon>Spiralia</taxon>
        <taxon>Lophotrochozoa</taxon>
        <taxon>Mollusca</taxon>
        <taxon>Gastropoda</taxon>
        <taxon>Caenogastropoda</taxon>
        <taxon>Architaenioglossa</taxon>
        <taxon>Ampullarioidea</taxon>
        <taxon>Ampullariidae</taxon>
        <taxon>Pomacea</taxon>
    </lineage>
</organism>
<dbReference type="Pfam" id="PF03417">
    <property type="entry name" value="AAT"/>
    <property type="match status" value="1"/>
</dbReference>
<name>A0A2T7PHD3_POMCA</name>
<feature type="compositionally biased region" description="Pro residues" evidence="1">
    <location>
        <begin position="532"/>
        <end position="542"/>
    </location>
</feature>
<proteinExistence type="predicted"/>
<dbReference type="EMBL" id="PZQS01000004">
    <property type="protein sequence ID" value="PVD32833.1"/>
    <property type="molecule type" value="Genomic_DNA"/>
</dbReference>
<comment type="caution">
    <text evidence="3">The sequence shown here is derived from an EMBL/GenBank/DDBJ whole genome shotgun (WGS) entry which is preliminary data.</text>
</comment>
<dbReference type="InterPro" id="IPR005079">
    <property type="entry name" value="Peptidase_C45_hydrolase"/>
</dbReference>
<dbReference type="InterPro" id="IPR047801">
    <property type="entry name" value="Peptidase_C45"/>
</dbReference>
<dbReference type="PANTHER" id="PTHR34180:SF1">
    <property type="entry name" value="BETA-ALANYL-DOPAMINE_CARCININE HYDROLASE"/>
    <property type="match status" value="1"/>
</dbReference>
<evidence type="ECO:0000313" key="3">
    <source>
        <dbReference type="EMBL" id="PVD32833.1"/>
    </source>
</evidence>
<evidence type="ECO:0000259" key="2">
    <source>
        <dbReference type="Pfam" id="PF03417"/>
    </source>
</evidence>
<feature type="compositionally biased region" description="Basic residues" evidence="1">
    <location>
        <begin position="492"/>
        <end position="506"/>
    </location>
</feature>
<protein>
    <recommendedName>
        <fullName evidence="2">Peptidase C45 hydrolase domain-containing protein</fullName>
    </recommendedName>
</protein>